<evidence type="ECO:0000313" key="2">
    <source>
        <dbReference type="Proteomes" id="UP000198853"/>
    </source>
</evidence>
<sequence length="80" mass="9206">MNEHLPYGHLPWKWTKNTLMKGMDEKLTLTIGFYEDGSITEIKGSLFKLSDADEEIMIKNDAEFYILKYADIRFAAVNGS</sequence>
<keyword evidence="2" id="KW-1185">Reference proteome</keyword>
<evidence type="ECO:0000313" key="1">
    <source>
        <dbReference type="EMBL" id="SDJ19479.1"/>
    </source>
</evidence>
<gene>
    <name evidence="1" type="ORF">SAMN04488123_1201</name>
</gene>
<reference evidence="1 2" key="1">
    <citation type="submission" date="2016-10" db="EMBL/GenBank/DDBJ databases">
        <authorList>
            <person name="de Groot N.N."/>
        </authorList>
    </citation>
    <scope>NUCLEOTIDE SEQUENCE [LARGE SCALE GENOMIC DNA]</scope>
    <source>
        <strain evidence="1 2">DSM 21771</strain>
    </source>
</reference>
<evidence type="ECO:0008006" key="3">
    <source>
        <dbReference type="Google" id="ProtNLM"/>
    </source>
</evidence>
<accession>A0A1G8RRE6</accession>
<organism evidence="1 2">
    <name type="scientific">Natribacillus halophilus</name>
    <dbReference type="NCBI Taxonomy" id="549003"/>
    <lineage>
        <taxon>Bacteria</taxon>
        <taxon>Bacillati</taxon>
        <taxon>Bacillota</taxon>
        <taxon>Bacilli</taxon>
        <taxon>Bacillales</taxon>
        <taxon>Bacillaceae</taxon>
        <taxon>Natribacillus</taxon>
    </lineage>
</organism>
<protein>
    <recommendedName>
        <fullName evidence="3">YolD-like protein</fullName>
    </recommendedName>
</protein>
<dbReference type="EMBL" id="FNEN01000020">
    <property type="protein sequence ID" value="SDJ19479.1"/>
    <property type="molecule type" value="Genomic_DNA"/>
</dbReference>
<proteinExistence type="predicted"/>
<dbReference type="RefSeq" id="WP_090399623.1">
    <property type="nucleotide sequence ID" value="NZ_FNEN01000020.1"/>
</dbReference>
<dbReference type="AlphaFoldDB" id="A0A1G8RRE6"/>
<dbReference type="Proteomes" id="UP000198853">
    <property type="component" value="Unassembled WGS sequence"/>
</dbReference>
<dbReference type="OrthoDB" id="2973637at2"/>
<name>A0A1G8RRE6_9BACI</name>